<dbReference type="Pfam" id="PF02371">
    <property type="entry name" value="Transposase_20"/>
    <property type="match status" value="1"/>
</dbReference>
<dbReference type="NCBIfam" id="NF033542">
    <property type="entry name" value="transpos_IS110"/>
    <property type="match status" value="1"/>
</dbReference>
<dbReference type="PANTHER" id="PTHR33055:SF13">
    <property type="entry name" value="TRANSPOSASE"/>
    <property type="match status" value="1"/>
</dbReference>
<protein>
    <submittedName>
        <fullName evidence="3">IS110 family transposase</fullName>
    </submittedName>
</protein>
<gene>
    <name evidence="3" type="ORF">PDTA9734_54930</name>
</gene>
<name>A0ABM7W345_9ENTR</name>
<evidence type="ECO:0000259" key="2">
    <source>
        <dbReference type="Pfam" id="PF02371"/>
    </source>
</evidence>
<keyword evidence="4" id="KW-1185">Reference proteome</keyword>
<reference evidence="3 4" key="1">
    <citation type="submission" date="2021-12" db="EMBL/GenBank/DDBJ databases">
        <title>Complete genome sequence of Phytobacter diazotrophicus TA9734.</title>
        <authorList>
            <person name="Kubota H."/>
            <person name="Nakayama Y."/>
            <person name="Ariyoshi T."/>
        </authorList>
    </citation>
    <scope>NUCLEOTIDE SEQUENCE [LARGE SCALE GENOMIC DNA]</scope>
    <source>
        <strain evidence="3 4">TA9734</strain>
        <plasmid evidence="3 4">pTMTA97341</plasmid>
    </source>
</reference>
<dbReference type="Pfam" id="PF01548">
    <property type="entry name" value="DEDD_Tnp_IS110"/>
    <property type="match status" value="1"/>
</dbReference>
<dbReference type="InterPro" id="IPR047650">
    <property type="entry name" value="Transpos_IS110"/>
</dbReference>
<evidence type="ECO:0000259" key="1">
    <source>
        <dbReference type="Pfam" id="PF01548"/>
    </source>
</evidence>
<evidence type="ECO:0000313" key="4">
    <source>
        <dbReference type="Proteomes" id="UP001320460"/>
    </source>
</evidence>
<dbReference type="InterPro" id="IPR003346">
    <property type="entry name" value="Transposase_20"/>
</dbReference>
<dbReference type="InterPro" id="IPR002525">
    <property type="entry name" value="Transp_IS110-like_N"/>
</dbReference>
<feature type="domain" description="Transposase IS110-like N-terminal" evidence="1">
    <location>
        <begin position="7"/>
        <end position="147"/>
    </location>
</feature>
<geneLocation type="plasmid" evidence="3 4">
    <name>pTMTA97341</name>
</geneLocation>
<dbReference type="PANTHER" id="PTHR33055">
    <property type="entry name" value="TRANSPOSASE FOR INSERTION SEQUENCE ELEMENT IS1111A"/>
    <property type="match status" value="1"/>
</dbReference>
<sequence>MSDKTTIGIDVAKNTLEVFIDTTGQLLHLENSATGVLELQEALSGFAVTGIIMEATSRYHCTAEIMLTAAGFPVAVINPRQIKNFARAMGRVAKSDPIDARIICEYGRRMTPQFRPVKSEGQQYLAVLLTRRRQLIQSRVMETNRFKERCGAYIEQGIKRHIEWLCVEIDNLDAEIKQRLRLDETLDEKRRLLEKVKGIGPITQATLLIQLPELGSLTRRQVSALVGVCPYDRDSGQLRGKRAIWGGRSGLRATLFMAMLSAVRFNPQIKAFFNGLLARGKPKKVALTACIRKFITILNAMFRDQKDWIYGDTGGLHTT</sequence>
<proteinExistence type="predicted"/>
<dbReference type="EMBL" id="AP025335">
    <property type="protein sequence ID" value="BDD54006.1"/>
    <property type="molecule type" value="Genomic_DNA"/>
</dbReference>
<evidence type="ECO:0000313" key="3">
    <source>
        <dbReference type="EMBL" id="BDD54006.1"/>
    </source>
</evidence>
<keyword evidence="3" id="KW-0614">Plasmid</keyword>
<dbReference type="RefSeq" id="WP_125125747.1">
    <property type="nucleotide sequence ID" value="NZ_AP025335.1"/>
</dbReference>
<accession>A0ABM7W345</accession>
<organism evidence="3 4">
    <name type="scientific">Phytobacter diazotrophicus</name>
    <dbReference type="NCBI Taxonomy" id="395631"/>
    <lineage>
        <taxon>Bacteria</taxon>
        <taxon>Pseudomonadati</taxon>
        <taxon>Pseudomonadota</taxon>
        <taxon>Gammaproteobacteria</taxon>
        <taxon>Enterobacterales</taxon>
        <taxon>Enterobacteriaceae</taxon>
        <taxon>Phytobacter</taxon>
    </lineage>
</organism>
<dbReference type="Proteomes" id="UP001320460">
    <property type="component" value="Plasmid pTMTA97341"/>
</dbReference>
<feature type="domain" description="Transposase IS116/IS110/IS902 C-terminal" evidence="2">
    <location>
        <begin position="191"/>
        <end position="273"/>
    </location>
</feature>